<organism evidence="2 3">
    <name type="scientific">Cinnamomum micranthum f. kanehirae</name>
    <dbReference type="NCBI Taxonomy" id="337451"/>
    <lineage>
        <taxon>Eukaryota</taxon>
        <taxon>Viridiplantae</taxon>
        <taxon>Streptophyta</taxon>
        <taxon>Embryophyta</taxon>
        <taxon>Tracheophyta</taxon>
        <taxon>Spermatophyta</taxon>
        <taxon>Magnoliopsida</taxon>
        <taxon>Magnoliidae</taxon>
        <taxon>Laurales</taxon>
        <taxon>Lauraceae</taxon>
        <taxon>Cinnamomum</taxon>
    </lineage>
</organism>
<dbReference type="PANTHER" id="PTHR45036">
    <property type="entry name" value="METHYLTRANSFERASE LIKE 7B"/>
    <property type="match status" value="1"/>
</dbReference>
<dbReference type="Gene3D" id="3.40.50.150">
    <property type="entry name" value="Vaccinia Virus protein VP39"/>
    <property type="match status" value="1"/>
</dbReference>
<dbReference type="SUPFAM" id="SSF53335">
    <property type="entry name" value="S-adenosyl-L-methionine-dependent methyltransferases"/>
    <property type="match status" value="1"/>
</dbReference>
<dbReference type="GO" id="GO:0032259">
    <property type="term" value="P:methylation"/>
    <property type="evidence" value="ECO:0007669"/>
    <property type="project" value="UniProtKB-KW"/>
</dbReference>
<keyword evidence="2" id="KW-0489">Methyltransferase</keyword>
<reference evidence="2 3" key="1">
    <citation type="journal article" date="2019" name="Nat. Plants">
        <title>Stout camphor tree genome fills gaps in understanding of flowering plant genome evolution.</title>
        <authorList>
            <person name="Chaw S.M."/>
            <person name="Liu Y.C."/>
            <person name="Wu Y.W."/>
            <person name="Wang H.Y."/>
            <person name="Lin C.I."/>
            <person name="Wu C.S."/>
            <person name="Ke H.M."/>
            <person name="Chang L.Y."/>
            <person name="Hsu C.Y."/>
            <person name="Yang H.T."/>
            <person name="Sudianto E."/>
            <person name="Hsu M.H."/>
            <person name="Wu K.P."/>
            <person name="Wang L.N."/>
            <person name="Leebens-Mack J.H."/>
            <person name="Tsai I.J."/>
        </authorList>
    </citation>
    <scope>NUCLEOTIDE SEQUENCE [LARGE SCALE GENOMIC DNA]</scope>
    <source>
        <strain evidence="3">cv. Chaw 1501</strain>
        <tissue evidence="2">Young leaves</tissue>
    </source>
</reference>
<proteinExistence type="predicted"/>
<comment type="caution">
    <text evidence="2">The sequence shown here is derived from an EMBL/GenBank/DDBJ whole genome shotgun (WGS) entry which is preliminary data.</text>
</comment>
<dbReference type="PANTHER" id="PTHR45036:SF1">
    <property type="entry name" value="METHYLTRANSFERASE LIKE 7A"/>
    <property type="match status" value="1"/>
</dbReference>
<dbReference type="InterPro" id="IPR013216">
    <property type="entry name" value="Methyltransf_11"/>
</dbReference>
<dbReference type="STRING" id="337451.A0A3S4P051"/>
<dbReference type="Pfam" id="PF08241">
    <property type="entry name" value="Methyltransf_11"/>
    <property type="match status" value="1"/>
</dbReference>
<dbReference type="InterPro" id="IPR029063">
    <property type="entry name" value="SAM-dependent_MTases_sf"/>
</dbReference>
<gene>
    <name evidence="2" type="ORF">CKAN_01278300</name>
</gene>
<accession>A0A3S4P051</accession>
<dbReference type="EMBL" id="QPKB01000005">
    <property type="protein sequence ID" value="RWR84000.1"/>
    <property type="molecule type" value="Genomic_DNA"/>
</dbReference>
<feature type="domain" description="Methyltransferase type 11" evidence="1">
    <location>
        <begin position="161"/>
        <end position="260"/>
    </location>
</feature>
<dbReference type="CDD" id="cd02440">
    <property type="entry name" value="AdoMet_MTases"/>
    <property type="match status" value="1"/>
</dbReference>
<keyword evidence="2" id="KW-0808">Transferase</keyword>
<name>A0A3S4P051_9MAGN</name>
<dbReference type="InterPro" id="IPR052356">
    <property type="entry name" value="Thiol_S-MT"/>
</dbReference>
<evidence type="ECO:0000259" key="1">
    <source>
        <dbReference type="Pfam" id="PF08241"/>
    </source>
</evidence>
<evidence type="ECO:0000313" key="3">
    <source>
        <dbReference type="Proteomes" id="UP000283530"/>
    </source>
</evidence>
<protein>
    <submittedName>
        <fullName evidence="2">Methyltransferase type 11</fullName>
    </submittedName>
</protein>
<dbReference type="OrthoDB" id="416496at2759"/>
<evidence type="ECO:0000313" key="2">
    <source>
        <dbReference type="EMBL" id="RWR84000.1"/>
    </source>
</evidence>
<dbReference type="Proteomes" id="UP000283530">
    <property type="component" value="Unassembled WGS sequence"/>
</dbReference>
<keyword evidence="3" id="KW-1185">Reference proteome</keyword>
<sequence length="331" mass="36336">MGWVWAPPHPSQSGGSMDGLQLEVWEQREISHRNRFLHSSNNYRTMMMMCSSPSPPRSLVTNVLLSSSDSSSGSRGHVSFRACRFCPCSRRHFLVSSVLPTLPANACDPMAVLNNVHPPRPDWYEEFYASVMDQGMKAYEAEIAGYKTELFTHLRESKRVLELGVGTGPNFKYYAGASGISVLAVDPNKQMEKYARRAAVAAGLPSTHFSFIRAVGEALPIRDASMDAVIGTLVLCSVKDVDMTLQEVKRVLKPGGRYIFIEHVAANDGTPLKLLQQAVDPLQQLLSDGCHLCRETGKRISEAGFLDANVNMASVSSVSLISPHVYGVAFK</sequence>
<dbReference type="GO" id="GO:0008757">
    <property type="term" value="F:S-adenosylmethionine-dependent methyltransferase activity"/>
    <property type="evidence" value="ECO:0007669"/>
    <property type="project" value="InterPro"/>
</dbReference>
<dbReference type="AlphaFoldDB" id="A0A3S4P051"/>